<gene>
    <name evidence="2" type="ORF">KGB56_14040</name>
</gene>
<organism evidence="2 3">
    <name type="scientific">Pseudovibrio brasiliensis</name>
    <dbReference type="NCBI Taxonomy" id="1898042"/>
    <lineage>
        <taxon>Bacteria</taxon>
        <taxon>Pseudomonadati</taxon>
        <taxon>Pseudomonadota</taxon>
        <taxon>Alphaproteobacteria</taxon>
        <taxon>Hyphomicrobiales</taxon>
        <taxon>Stappiaceae</taxon>
        <taxon>Pseudovibrio</taxon>
    </lineage>
</organism>
<accession>A0ABX8AJT7</accession>
<protein>
    <submittedName>
        <fullName evidence="2">Uncharacterized protein</fullName>
    </submittedName>
</protein>
<keyword evidence="1" id="KW-0812">Transmembrane</keyword>
<keyword evidence="1" id="KW-1133">Transmembrane helix</keyword>
<dbReference type="Proteomes" id="UP000680706">
    <property type="component" value="Chromosome"/>
</dbReference>
<name>A0ABX8AJT7_9HYPH</name>
<evidence type="ECO:0000256" key="1">
    <source>
        <dbReference type="SAM" id="Phobius"/>
    </source>
</evidence>
<sequence length="94" mass="10889">MWVFVTQTKIGRALAAALLLIGLAFLAYHLIRQEAFEDAEHNALQGTVKAERQRKQDDAYLQGLDDYRLCSQYFGDSGLRNVEECEQLRRFHQE</sequence>
<dbReference type="RefSeq" id="WP_075698860.1">
    <property type="nucleotide sequence ID" value="NZ_CP074126.1"/>
</dbReference>
<keyword evidence="3" id="KW-1185">Reference proteome</keyword>
<keyword evidence="1" id="KW-0472">Membrane</keyword>
<proteinExistence type="predicted"/>
<evidence type="ECO:0000313" key="2">
    <source>
        <dbReference type="EMBL" id="QUS54512.1"/>
    </source>
</evidence>
<dbReference type="EMBL" id="CP074126">
    <property type="protein sequence ID" value="QUS54512.1"/>
    <property type="molecule type" value="Genomic_DNA"/>
</dbReference>
<evidence type="ECO:0000313" key="3">
    <source>
        <dbReference type="Proteomes" id="UP000680706"/>
    </source>
</evidence>
<feature type="transmembrane region" description="Helical" evidence="1">
    <location>
        <begin position="12"/>
        <end position="31"/>
    </location>
</feature>
<reference evidence="2 3" key="1">
    <citation type="journal article" date="2021" name="Angew. Chem. Int. Ed. Engl.">
        <title>A novel family of nonribosomal peptides modulate collective behavior in Pseudovibrio bacteria isolated from marine sponges.</title>
        <authorList>
            <person name="Ioca L.P."/>
            <person name="Dai Y."/>
            <person name="Kunakom S."/>
            <person name="Diaz-Espinosa J."/>
            <person name="Krunic A."/>
            <person name="Crnkovic C.M."/>
            <person name="Orjala J."/>
            <person name="Sanchez L.M."/>
            <person name="Ferreira A.G."/>
            <person name="Berlinck R.G.S."/>
            <person name="Eustaquio A.S."/>
        </authorList>
    </citation>
    <scope>NUCLEOTIDE SEQUENCE [LARGE SCALE GENOMIC DNA]</scope>
    <source>
        <strain evidence="2 3">Ab134</strain>
    </source>
</reference>